<comment type="caution">
    <text evidence="2">The sequence shown here is derived from an EMBL/GenBank/DDBJ whole genome shotgun (WGS) entry which is preliminary data.</text>
</comment>
<feature type="transmembrane region" description="Helical" evidence="1">
    <location>
        <begin position="41"/>
        <end position="64"/>
    </location>
</feature>
<keyword evidence="1" id="KW-1133">Transmembrane helix</keyword>
<evidence type="ECO:0008006" key="4">
    <source>
        <dbReference type="Google" id="ProtNLM"/>
    </source>
</evidence>
<sequence length="76" mass="8794">MLATKFRPYLYSLFMSLSMSGIMSLVVSLHNLGWDEHILSIWLSAWRFSFLVAFPTVLMLTPLVRRLVDSLLMQNS</sequence>
<name>A0A918DGY2_9ALTE</name>
<evidence type="ECO:0000313" key="3">
    <source>
        <dbReference type="Proteomes" id="UP000606935"/>
    </source>
</evidence>
<dbReference type="RefSeq" id="WP_188690525.1">
    <property type="nucleotide sequence ID" value="NZ_BMLS01000001.1"/>
</dbReference>
<dbReference type="EMBL" id="BMLS01000001">
    <property type="protein sequence ID" value="GGO65565.1"/>
    <property type="molecule type" value="Genomic_DNA"/>
</dbReference>
<accession>A0A918DGY2</accession>
<keyword evidence="3" id="KW-1185">Reference proteome</keyword>
<feature type="transmembrane region" description="Helical" evidence="1">
    <location>
        <begin position="9"/>
        <end position="29"/>
    </location>
</feature>
<evidence type="ECO:0000313" key="2">
    <source>
        <dbReference type="EMBL" id="GGO65565.1"/>
    </source>
</evidence>
<proteinExistence type="predicted"/>
<dbReference type="AlphaFoldDB" id="A0A918DGY2"/>
<dbReference type="Pfam" id="PF11391">
    <property type="entry name" value="DUF2798"/>
    <property type="match status" value="1"/>
</dbReference>
<organism evidence="2 3">
    <name type="scientific">Bowmanella pacifica</name>
    <dbReference type="NCBI Taxonomy" id="502051"/>
    <lineage>
        <taxon>Bacteria</taxon>
        <taxon>Pseudomonadati</taxon>
        <taxon>Pseudomonadota</taxon>
        <taxon>Gammaproteobacteria</taxon>
        <taxon>Alteromonadales</taxon>
        <taxon>Alteromonadaceae</taxon>
        <taxon>Bowmanella</taxon>
    </lineage>
</organism>
<evidence type="ECO:0000256" key="1">
    <source>
        <dbReference type="SAM" id="Phobius"/>
    </source>
</evidence>
<keyword evidence="1" id="KW-0472">Membrane</keyword>
<gene>
    <name evidence="2" type="ORF">GCM10010982_07670</name>
</gene>
<reference evidence="2" key="1">
    <citation type="journal article" date="2014" name="Int. J. Syst. Evol. Microbiol.">
        <title>Complete genome sequence of Corynebacterium casei LMG S-19264T (=DSM 44701T), isolated from a smear-ripened cheese.</title>
        <authorList>
            <consortium name="US DOE Joint Genome Institute (JGI-PGF)"/>
            <person name="Walter F."/>
            <person name="Albersmeier A."/>
            <person name="Kalinowski J."/>
            <person name="Ruckert C."/>
        </authorList>
    </citation>
    <scope>NUCLEOTIDE SEQUENCE</scope>
    <source>
        <strain evidence="2">CGMCC 1.7086</strain>
    </source>
</reference>
<reference evidence="2" key="2">
    <citation type="submission" date="2020-09" db="EMBL/GenBank/DDBJ databases">
        <authorList>
            <person name="Sun Q."/>
            <person name="Zhou Y."/>
        </authorList>
    </citation>
    <scope>NUCLEOTIDE SEQUENCE</scope>
    <source>
        <strain evidence="2">CGMCC 1.7086</strain>
    </source>
</reference>
<protein>
    <recommendedName>
        <fullName evidence="4">DUF2798 domain-containing protein</fullName>
    </recommendedName>
</protein>
<dbReference type="InterPro" id="IPR021529">
    <property type="entry name" value="DUF2798"/>
</dbReference>
<keyword evidence="1" id="KW-0812">Transmembrane</keyword>
<dbReference type="Proteomes" id="UP000606935">
    <property type="component" value="Unassembled WGS sequence"/>
</dbReference>